<reference evidence="1" key="1">
    <citation type="submission" date="2020-04" db="EMBL/GenBank/DDBJ databases">
        <authorList>
            <person name="Chiriac C."/>
            <person name="Salcher M."/>
            <person name="Ghai R."/>
            <person name="Kavagutti S V."/>
        </authorList>
    </citation>
    <scope>NUCLEOTIDE SEQUENCE</scope>
</reference>
<sequence>MKATTPTNGVAIQPIVYPLNEGTATRMTVLVLNFETTATTCTTYWQLLTEDGKQLSQGNYTLTEEEFLTWGTDNNVVNEYVADAIGVVII</sequence>
<proteinExistence type="predicted"/>
<dbReference type="EMBL" id="LR796288">
    <property type="protein sequence ID" value="CAB4134635.1"/>
    <property type="molecule type" value="Genomic_DNA"/>
</dbReference>
<organism evidence="1">
    <name type="scientific">uncultured Caudovirales phage</name>
    <dbReference type="NCBI Taxonomy" id="2100421"/>
    <lineage>
        <taxon>Viruses</taxon>
        <taxon>Duplodnaviria</taxon>
        <taxon>Heunggongvirae</taxon>
        <taxon>Uroviricota</taxon>
        <taxon>Caudoviricetes</taxon>
        <taxon>Peduoviridae</taxon>
        <taxon>Maltschvirus</taxon>
        <taxon>Maltschvirus maltsch</taxon>
    </lineage>
</organism>
<name>A0A6J5LKA8_9CAUD</name>
<evidence type="ECO:0000313" key="1">
    <source>
        <dbReference type="EMBL" id="CAB4134635.1"/>
    </source>
</evidence>
<accession>A0A6J5LKA8</accession>
<gene>
    <name evidence="1" type="ORF">UFOVP280_47</name>
</gene>
<protein>
    <submittedName>
        <fullName evidence="1">Uncharacterized protein</fullName>
    </submittedName>
</protein>